<dbReference type="PANTHER" id="PTHR42194">
    <property type="entry name" value="UPF0276 PROTEIN HI_1600"/>
    <property type="match status" value="1"/>
</dbReference>
<comment type="caution">
    <text evidence="1">The sequence shown here is derived from an EMBL/GenBank/DDBJ whole genome shotgun (WGS) entry which is preliminary data.</text>
</comment>
<dbReference type="Gene3D" id="3.20.20.150">
    <property type="entry name" value="Divalent-metal-dependent TIM barrel enzymes"/>
    <property type="match status" value="1"/>
</dbReference>
<dbReference type="NCBIfam" id="NF003818">
    <property type="entry name" value="PRK05409.1"/>
    <property type="match status" value="1"/>
</dbReference>
<reference evidence="1 2" key="1">
    <citation type="submission" date="2020-02" db="EMBL/GenBank/DDBJ databases">
        <title>Shewanella WXL01 sp. nov., a marine bacterium isolated from green algae in Luhuitou Fringing Reef (Northern South China Sea).</title>
        <authorList>
            <person name="Wang X."/>
        </authorList>
    </citation>
    <scope>NUCLEOTIDE SEQUENCE [LARGE SCALE GENOMIC DNA]</scope>
    <source>
        <strain evidence="1 2">MCCC 1A01895</strain>
    </source>
</reference>
<keyword evidence="2" id="KW-1185">Reference proteome</keyword>
<evidence type="ECO:0000313" key="2">
    <source>
        <dbReference type="Proteomes" id="UP000811844"/>
    </source>
</evidence>
<name>A0ABS5I389_9GAMM</name>
<proteinExistence type="predicted"/>
<dbReference type="InterPro" id="IPR007801">
    <property type="entry name" value="MbnB/TglH/ChrH"/>
</dbReference>
<organism evidence="1 2">
    <name type="scientific">Shewanella intestini</name>
    <dbReference type="NCBI Taxonomy" id="2017544"/>
    <lineage>
        <taxon>Bacteria</taxon>
        <taxon>Pseudomonadati</taxon>
        <taxon>Pseudomonadota</taxon>
        <taxon>Gammaproteobacteria</taxon>
        <taxon>Alteromonadales</taxon>
        <taxon>Shewanellaceae</taxon>
        <taxon>Shewanella</taxon>
    </lineage>
</organism>
<gene>
    <name evidence="1" type="ORF">G3R48_10835</name>
</gene>
<dbReference type="RefSeq" id="WP_153663984.1">
    <property type="nucleotide sequence ID" value="NZ_JAAIKR010000010.1"/>
</dbReference>
<dbReference type="EMBL" id="JAAIKR010000010">
    <property type="protein sequence ID" value="MBR9728469.1"/>
    <property type="molecule type" value="Genomic_DNA"/>
</dbReference>
<dbReference type="PANTHER" id="PTHR42194:SF1">
    <property type="entry name" value="UPF0276 PROTEIN HI_1600"/>
    <property type="match status" value="1"/>
</dbReference>
<dbReference type="Proteomes" id="UP000811844">
    <property type="component" value="Unassembled WGS sequence"/>
</dbReference>
<sequence length="299" mass="34117">MTTADDFMGFGIGLQSIHFKQMLQQTPSVDWFEVITEDVLQTQPEKRHVLDAIAEQYPLVCHGESLSIASREPLDMNYLLKLKQLSHELNPKWISEHISCPQLHGNQSQHGQPLPYNDDAIKQVVERIKVIQDVLGQQILLENVSSHLSYQQASMDEWIFLSTLAQEADCLLLVDINNIYISARNHNFNPLDYLDRLDAKRVKQFHLEGHSDFGEQAIDTHHKNVPPSVWTLYQAALERFGPVSTMIERSDNTQTFDHLYGELCQAKYIADITLPNHPSLTSSVVKQDNLYSNKLSLQG</sequence>
<protein>
    <submittedName>
        <fullName evidence="1">DUF692 domain-containing protein</fullName>
    </submittedName>
</protein>
<evidence type="ECO:0000313" key="1">
    <source>
        <dbReference type="EMBL" id="MBR9728469.1"/>
    </source>
</evidence>
<dbReference type="Pfam" id="PF05114">
    <property type="entry name" value="MbnB_TglH_ChrH"/>
    <property type="match status" value="1"/>
</dbReference>
<accession>A0ABS5I389</accession>